<dbReference type="InterPro" id="IPR050754">
    <property type="entry name" value="FKBP4/5/8-like"/>
</dbReference>
<dbReference type="OrthoDB" id="433738at2759"/>
<gene>
    <name evidence="10" type="ORF">EGW08_017842</name>
</gene>
<dbReference type="FunFam" id="3.10.50.40:FF:000053">
    <property type="entry name" value="Peptidylprolyl isomerase"/>
    <property type="match status" value="1"/>
</dbReference>
<evidence type="ECO:0000259" key="9">
    <source>
        <dbReference type="PROSITE" id="PS50059"/>
    </source>
</evidence>
<dbReference type="SMART" id="SM00028">
    <property type="entry name" value="TPR"/>
    <property type="match status" value="3"/>
</dbReference>
<dbReference type="InterPro" id="IPR046357">
    <property type="entry name" value="PPIase_dom_sf"/>
</dbReference>
<dbReference type="AlphaFoldDB" id="A0A3S1AWZ9"/>
<dbReference type="STRING" id="188477.A0A3S1AWZ9"/>
<organism evidence="10 11">
    <name type="scientific">Elysia chlorotica</name>
    <name type="common">Eastern emerald elysia</name>
    <name type="synonym">Sea slug</name>
    <dbReference type="NCBI Taxonomy" id="188477"/>
    <lineage>
        <taxon>Eukaryota</taxon>
        <taxon>Metazoa</taxon>
        <taxon>Spiralia</taxon>
        <taxon>Lophotrochozoa</taxon>
        <taxon>Mollusca</taxon>
        <taxon>Gastropoda</taxon>
        <taxon>Heterobranchia</taxon>
        <taxon>Euthyneura</taxon>
        <taxon>Panpulmonata</taxon>
        <taxon>Sacoglossa</taxon>
        <taxon>Placobranchoidea</taxon>
        <taxon>Plakobranchidae</taxon>
        <taxon>Elysia</taxon>
    </lineage>
</organism>
<comment type="catalytic activity">
    <reaction evidence="1 7">
        <text>[protein]-peptidylproline (omega=180) = [protein]-peptidylproline (omega=0)</text>
        <dbReference type="Rhea" id="RHEA:16237"/>
        <dbReference type="Rhea" id="RHEA-COMP:10747"/>
        <dbReference type="Rhea" id="RHEA-COMP:10748"/>
        <dbReference type="ChEBI" id="CHEBI:83833"/>
        <dbReference type="ChEBI" id="CHEBI:83834"/>
        <dbReference type="EC" id="5.2.1.8"/>
    </reaction>
</comment>
<feature type="domain" description="PPIase FKBP-type" evidence="9">
    <location>
        <begin position="40"/>
        <end position="128"/>
    </location>
</feature>
<feature type="repeat" description="TPR" evidence="8">
    <location>
        <begin position="343"/>
        <end position="376"/>
    </location>
</feature>
<dbReference type="InterPro" id="IPR001179">
    <property type="entry name" value="PPIase_FKBP_dom"/>
</dbReference>
<dbReference type="InterPro" id="IPR011990">
    <property type="entry name" value="TPR-like_helical_dom_sf"/>
</dbReference>
<evidence type="ECO:0000313" key="11">
    <source>
        <dbReference type="Proteomes" id="UP000271974"/>
    </source>
</evidence>
<reference evidence="10 11" key="1">
    <citation type="submission" date="2019-01" db="EMBL/GenBank/DDBJ databases">
        <title>A draft genome assembly of the solar-powered sea slug Elysia chlorotica.</title>
        <authorList>
            <person name="Cai H."/>
            <person name="Li Q."/>
            <person name="Fang X."/>
            <person name="Li J."/>
            <person name="Curtis N.E."/>
            <person name="Altenburger A."/>
            <person name="Shibata T."/>
            <person name="Feng M."/>
            <person name="Maeda T."/>
            <person name="Schwartz J.A."/>
            <person name="Shigenobu S."/>
            <person name="Lundholm N."/>
            <person name="Nishiyama T."/>
            <person name="Yang H."/>
            <person name="Hasebe M."/>
            <person name="Li S."/>
            <person name="Pierce S.K."/>
            <person name="Wang J."/>
        </authorList>
    </citation>
    <scope>NUCLEOTIDE SEQUENCE [LARGE SCALE GENOMIC DNA]</scope>
    <source>
        <strain evidence="10">EC2010</strain>
        <tissue evidence="10">Whole organism of an adult</tissue>
    </source>
</reference>
<dbReference type="FunFam" id="3.10.50.40:FF:000013">
    <property type="entry name" value="Peptidylprolyl isomerase"/>
    <property type="match status" value="1"/>
</dbReference>
<keyword evidence="5 7" id="KW-0697">Rotamase</keyword>
<evidence type="ECO:0000313" key="10">
    <source>
        <dbReference type="EMBL" id="RUS74387.1"/>
    </source>
</evidence>
<keyword evidence="4 8" id="KW-0802">TPR repeat</keyword>
<evidence type="ECO:0000256" key="6">
    <source>
        <dbReference type="ARBA" id="ARBA00023235"/>
    </source>
</evidence>
<dbReference type="PROSITE" id="PS50005">
    <property type="entry name" value="TPR"/>
    <property type="match status" value="1"/>
</dbReference>
<dbReference type="Pfam" id="PF00254">
    <property type="entry name" value="FKBP_C"/>
    <property type="match status" value="2"/>
</dbReference>
<evidence type="ECO:0000256" key="4">
    <source>
        <dbReference type="ARBA" id="ARBA00022803"/>
    </source>
</evidence>
<dbReference type="SUPFAM" id="SSF48452">
    <property type="entry name" value="TPR-like"/>
    <property type="match status" value="1"/>
</dbReference>
<sequence length="468" mass="51827">MAAENEAAPVQGIDLTDDQDGGIIKEILTEGTGDERPAKGNKVTVHYVGTLLDGSKFDSSRDRGEKFTFTLGKGEVIKAWDKGVASMRKGEVAKLTCKAEYAYGASGSPPKIPPNATLVFEVELFSWQGEDITKNKDGGIIKSLVKEGSGYLTPNDFAKVSIKYSARHDGAVIFEETTTSFVLGEVEDPKITSGLEMAVRKMKEKEHSKFTMKPAYAFGKEGNESLGVPPNATLVFEVELQSFEKAKKAYEMDTPEKLDQAQIRKEKGTELFKKGLLEKAKLNYSTVLDYLDGETLEGEEKEKRDALVLMARLNLALCELKMGDNAKVIEHCNEALTLSEDNAKAYFRRGQAYLNKKDYDLAIKDYEKVVSLEPDNKAAKNSIIVCRKKLQDEHQREKKLYQNMFSKMTSTAAAKKTDELSEDSVFKNGVGEWSNDMAAGMMPLDQEEAAFGDVVREIPGNNGNNLMH</sequence>
<evidence type="ECO:0000256" key="5">
    <source>
        <dbReference type="ARBA" id="ARBA00023110"/>
    </source>
</evidence>
<dbReference type="InterPro" id="IPR019734">
    <property type="entry name" value="TPR_rpt"/>
</dbReference>
<evidence type="ECO:0000256" key="2">
    <source>
        <dbReference type="ARBA" id="ARBA00013194"/>
    </source>
</evidence>
<keyword evidence="11" id="KW-1185">Reference proteome</keyword>
<dbReference type="Gene3D" id="3.10.50.40">
    <property type="match status" value="2"/>
</dbReference>
<protein>
    <recommendedName>
        <fullName evidence="2 7">peptidylprolyl isomerase</fullName>
        <ecNumber evidence="2 7">5.2.1.8</ecNumber>
    </recommendedName>
</protein>
<accession>A0A3S1AWZ9</accession>
<comment type="caution">
    <text evidence="10">The sequence shown here is derived from an EMBL/GenBank/DDBJ whole genome shotgun (WGS) entry which is preliminary data.</text>
</comment>
<evidence type="ECO:0000256" key="8">
    <source>
        <dbReference type="PROSITE-ProRule" id="PRU00339"/>
    </source>
</evidence>
<dbReference type="SUPFAM" id="SSF54534">
    <property type="entry name" value="FKBP-like"/>
    <property type="match status" value="2"/>
</dbReference>
<dbReference type="Proteomes" id="UP000271974">
    <property type="component" value="Unassembled WGS sequence"/>
</dbReference>
<dbReference type="PANTHER" id="PTHR46512">
    <property type="entry name" value="PEPTIDYLPROLYL ISOMERASE"/>
    <property type="match status" value="1"/>
</dbReference>
<dbReference type="PROSITE" id="PS50059">
    <property type="entry name" value="FKBP_PPIASE"/>
    <property type="match status" value="2"/>
</dbReference>
<name>A0A3S1AWZ9_ELYCH</name>
<keyword evidence="6 7" id="KW-0413">Isomerase</keyword>
<evidence type="ECO:0000256" key="3">
    <source>
        <dbReference type="ARBA" id="ARBA00022737"/>
    </source>
</evidence>
<proteinExistence type="predicted"/>
<evidence type="ECO:0000256" key="7">
    <source>
        <dbReference type="PROSITE-ProRule" id="PRU00277"/>
    </source>
</evidence>
<dbReference type="EC" id="5.2.1.8" evidence="2 7"/>
<dbReference type="PROSITE" id="PS50293">
    <property type="entry name" value="TPR_REGION"/>
    <property type="match status" value="1"/>
</dbReference>
<evidence type="ECO:0000256" key="1">
    <source>
        <dbReference type="ARBA" id="ARBA00000971"/>
    </source>
</evidence>
<dbReference type="EMBL" id="RQTK01000835">
    <property type="protein sequence ID" value="RUS74387.1"/>
    <property type="molecule type" value="Genomic_DNA"/>
</dbReference>
<dbReference type="GO" id="GO:0003755">
    <property type="term" value="F:peptidyl-prolyl cis-trans isomerase activity"/>
    <property type="evidence" value="ECO:0007669"/>
    <property type="project" value="UniProtKB-KW"/>
</dbReference>
<dbReference type="Pfam" id="PF00515">
    <property type="entry name" value="TPR_1"/>
    <property type="match status" value="1"/>
</dbReference>
<dbReference type="Gene3D" id="1.25.40.10">
    <property type="entry name" value="Tetratricopeptide repeat domain"/>
    <property type="match status" value="1"/>
</dbReference>
<dbReference type="PANTHER" id="PTHR46512:SF9">
    <property type="entry name" value="PEPTIDYLPROLYL ISOMERASE"/>
    <property type="match status" value="1"/>
</dbReference>
<feature type="domain" description="PPIase FKBP-type" evidence="9">
    <location>
        <begin position="157"/>
        <end position="244"/>
    </location>
</feature>
<keyword evidence="3" id="KW-0677">Repeat</keyword>